<keyword evidence="1" id="KW-0732">Signal</keyword>
<accession>A0AAD1M6W0</accession>
<dbReference type="Pfam" id="PF24238">
    <property type="entry name" value="CDGP"/>
    <property type="match status" value="1"/>
</dbReference>
<proteinExistence type="predicted"/>
<feature type="domain" description="CDGP" evidence="2">
    <location>
        <begin position="28"/>
        <end position="77"/>
    </location>
</feature>
<evidence type="ECO:0000259" key="2">
    <source>
        <dbReference type="Pfam" id="PF24238"/>
    </source>
</evidence>
<dbReference type="KEGG" id="mmor:MMOR_33240"/>
<dbReference type="RefSeq" id="WP_083150778.1">
    <property type="nucleotide sequence ID" value="NZ_AP022560.1"/>
</dbReference>
<keyword evidence="4" id="KW-1185">Reference proteome</keyword>
<gene>
    <name evidence="3" type="ORF">MMOR_33240</name>
</gene>
<name>A0AAD1M6W0_9MYCO</name>
<evidence type="ECO:0000313" key="4">
    <source>
        <dbReference type="Proteomes" id="UP000466681"/>
    </source>
</evidence>
<evidence type="ECO:0000256" key="1">
    <source>
        <dbReference type="SAM" id="SignalP"/>
    </source>
</evidence>
<organism evidence="3 4">
    <name type="scientific">Mycolicibacterium moriokaense</name>
    <dbReference type="NCBI Taxonomy" id="39691"/>
    <lineage>
        <taxon>Bacteria</taxon>
        <taxon>Bacillati</taxon>
        <taxon>Actinomycetota</taxon>
        <taxon>Actinomycetes</taxon>
        <taxon>Mycobacteriales</taxon>
        <taxon>Mycobacteriaceae</taxon>
        <taxon>Mycolicibacterium</taxon>
    </lineage>
</organism>
<evidence type="ECO:0000313" key="3">
    <source>
        <dbReference type="EMBL" id="BBX02388.1"/>
    </source>
</evidence>
<sequence>MKALVALAISALTASGIAVALAAPANAGCQAGWTPWGGGEICDGPVAPDGNFERCQTTGVLGFGGTNCFIVNVATAQPPRVGP</sequence>
<dbReference type="Proteomes" id="UP000466681">
    <property type="component" value="Chromosome"/>
</dbReference>
<dbReference type="AlphaFoldDB" id="A0AAD1M6W0"/>
<protein>
    <recommendedName>
        <fullName evidence="2">CDGP domain-containing protein</fullName>
    </recommendedName>
</protein>
<reference evidence="3 4" key="1">
    <citation type="journal article" date="2019" name="Emerg. Microbes Infect.">
        <title>Comprehensive subspecies identification of 175 nontuberculous mycobacteria species based on 7547 genomic profiles.</title>
        <authorList>
            <person name="Matsumoto Y."/>
            <person name="Kinjo T."/>
            <person name="Motooka D."/>
            <person name="Nabeya D."/>
            <person name="Jung N."/>
            <person name="Uechi K."/>
            <person name="Horii T."/>
            <person name="Iida T."/>
            <person name="Fujita J."/>
            <person name="Nakamura S."/>
        </authorList>
    </citation>
    <scope>NUCLEOTIDE SEQUENCE [LARGE SCALE GENOMIC DNA]</scope>
    <source>
        <strain evidence="3 4">JCM 6375</strain>
    </source>
</reference>
<dbReference type="InterPro" id="IPR056271">
    <property type="entry name" value="CDGP_dom"/>
</dbReference>
<feature type="signal peptide" evidence="1">
    <location>
        <begin position="1"/>
        <end position="22"/>
    </location>
</feature>
<dbReference type="EMBL" id="AP022560">
    <property type="protein sequence ID" value="BBX02388.1"/>
    <property type="molecule type" value="Genomic_DNA"/>
</dbReference>
<feature type="chain" id="PRO_5041994123" description="CDGP domain-containing protein" evidence="1">
    <location>
        <begin position="23"/>
        <end position="83"/>
    </location>
</feature>